<gene>
    <name evidence="1" type="ORF">LZC94_18270</name>
</gene>
<dbReference type="RefSeq" id="WP_394828795.1">
    <property type="nucleotide sequence ID" value="NZ_CP089984.1"/>
</dbReference>
<dbReference type="NCBIfam" id="NF041278">
    <property type="entry name" value="CmcJ_NvfI_EfuI"/>
    <property type="match status" value="1"/>
</dbReference>
<dbReference type="EMBL" id="CP089984">
    <property type="protein sequence ID" value="WXB19169.1"/>
    <property type="molecule type" value="Genomic_DNA"/>
</dbReference>
<sequence>MTRSSVGRPDTEGVVSYLLPTSERPVEYLYPPPEGAVLSRHAYEPRTIAVRDARCLPPSELSIDRNGFELRSAPTAVRDFLDDEEVRRVAYPEMAAVALAVTGAREVHVFDHVVRKREPDRPPLLFGVREGLKYPSATGRVHNDYTETSGQRRLGMVLQDPEKEAAVKRYAIVNLWRSIAQHPVLDTPLALCDPRTVAPTDLVPTELRYRKRTGEIYTAVHSAEHRWWYFPAMQRDEILVFKQYDSEAGEVARFTPHAAFDHPETPPDHPPRESMEVRCLLVYA</sequence>
<evidence type="ECO:0000313" key="1">
    <source>
        <dbReference type="EMBL" id="WXB19169.1"/>
    </source>
</evidence>
<name>A0ABZ2M9H9_9BACT</name>
<reference evidence="1 2" key="1">
    <citation type="submission" date="2021-12" db="EMBL/GenBank/DDBJ databases">
        <title>Discovery of the Pendulisporaceae a myxobacterial family with distinct sporulation behavior and unique specialized metabolism.</title>
        <authorList>
            <person name="Garcia R."/>
            <person name="Popoff A."/>
            <person name="Bader C.D."/>
            <person name="Loehr J."/>
            <person name="Walesch S."/>
            <person name="Walt C."/>
            <person name="Boldt J."/>
            <person name="Bunk B."/>
            <person name="Haeckl F.J.F.P.J."/>
            <person name="Gunesch A.P."/>
            <person name="Birkelbach J."/>
            <person name="Nuebel U."/>
            <person name="Pietschmann T."/>
            <person name="Bach T."/>
            <person name="Mueller R."/>
        </authorList>
    </citation>
    <scope>NUCLEOTIDE SEQUENCE [LARGE SCALE GENOMIC DNA]</scope>
    <source>
        <strain evidence="1 2">MSr11954</strain>
    </source>
</reference>
<evidence type="ECO:0000313" key="2">
    <source>
        <dbReference type="Proteomes" id="UP001370348"/>
    </source>
</evidence>
<evidence type="ECO:0008006" key="3">
    <source>
        <dbReference type="Google" id="ProtNLM"/>
    </source>
</evidence>
<keyword evidence="2" id="KW-1185">Reference proteome</keyword>
<proteinExistence type="predicted"/>
<dbReference type="Proteomes" id="UP001370348">
    <property type="component" value="Chromosome"/>
</dbReference>
<organism evidence="1 2">
    <name type="scientific">Pendulispora albinea</name>
    <dbReference type="NCBI Taxonomy" id="2741071"/>
    <lineage>
        <taxon>Bacteria</taxon>
        <taxon>Pseudomonadati</taxon>
        <taxon>Myxococcota</taxon>
        <taxon>Myxococcia</taxon>
        <taxon>Myxococcales</taxon>
        <taxon>Sorangiineae</taxon>
        <taxon>Pendulisporaceae</taxon>
        <taxon>Pendulispora</taxon>
    </lineage>
</organism>
<dbReference type="PANTHER" id="PTHR34598:SF3">
    <property type="entry name" value="OXIDOREDUCTASE AN1597"/>
    <property type="match status" value="1"/>
</dbReference>
<dbReference type="InterPro" id="IPR044053">
    <property type="entry name" value="AsaB-like"/>
</dbReference>
<protein>
    <recommendedName>
        <fullName evidence="3">Methyltransferase</fullName>
    </recommendedName>
</protein>
<accession>A0ABZ2M9H9</accession>
<dbReference type="PANTHER" id="PTHR34598">
    <property type="entry name" value="BLL6449 PROTEIN"/>
    <property type="match status" value="1"/>
</dbReference>